<dbReference type="EMBL" id="CAFBMB010000141">
    <property type="protein sequence ID" value="CAB4908833.1"/>
    <property type="molecule type" value="Genomic_DNA"/>
</dbReference>
<sequence length="182" mass="20104">MTTFTDRDISALIVIDVQNGVAEGAFRRDDVIGNIASVVARARHAGMPVVWVQHSDDEIPIDSIEWQIVDELARLESEPLVLKQFRSSFEATNLEVVLAELGVSRLLVCGMQTNNCIRHTTHAALERGYDVTLISDAHTTTGYEWNGHEVSAEMLIDETNDNFGEYALPGRRANVTTTAHAV</sequence>
<dbReference type="InterPro" id="IPR000868">
    <property type="entry name" value="Isochorismatase-like_dom"/>
</dbReference>
<keyword evidence="1" id="KW-0378">Hydrolase</keyword>
<evidence type="ECO:0000259" key="2">
    <source>
        <dbReference type="Pfam" id="PF00857"/>
    </source>
</evidence>
<dbReference type="InterPro" id="IPR050272">
    <property type="entry name" value="Isochorismatase-like_hydrls"/>
</dbReference>
<feature type="domain" description="Isochorismatase-like" evidence="2">
    <location>
        <begin position="10"/>
        <end position="145"/>
    </location>
</feature>
<dbReference type="SUPFAM" id="SSF52499">
    <property type="entry name" value="Isochorismatase-like hydrolases"/>
    <property type="match status" value="1"/>
</dbReference>
<evidence type="ECO:0000256" key="1">
    <source>
        <dbReference type="ARBA" id="ARBA00022801"/>
    </source>
</evidence>
<name>A0A6J7GX61_9ZZZZ</name>
<dbReference type="Pfam" id="PF00857">
    <property type="entry name" value="Isochorismatase"/>
    <property type="match status" value="1"/>
</dbReference>
<gene>
    <name evidence="3" type="ORF">UFOPK3516_01358</name>
</gene>
<dbReference type="GO" id="GO:0016787">
    <property type="term" value="F:hydrolase activity"/>
    <property type="evidence" value="ECO:0007669"/>
    <property type="project" value="UniProtKB-KW"/>
</dbReference>
<organism evidence="3">
    <name type="scientific">freshwater metagenome</name>
    <dbReference type="NCBI Taxonomy" id="449393"/>
    <lineage>
        <taxon>unclassified sequences</taxon>
        <taxon>metagenomes</taxon>
        <taxon>ecological metagenomes</taxon>
    </lineage>
</organism>
<proteinExistence type="predicted"/>
<evidence type="ECO:0000313" key="3">
    <source>
        <dbReference type="EMBL" id="CAB4908833.1"/>
    </source>
</evidence>
<dbReference type="CDD" id="cd01014">
    <property type="entry name" value="nicotinamidase_related"/>
    <property type="match status" value="1"/>
</dbReference>
<accession>A0A6J7GX61</accession>
<protein>
    <submittedName>
        <fullName evidence="3">Unannotated protein</fullName>
    </submittedName>
</protein>
<reference evidence="3" key="1">
    <citation type="submission" date="2020-05" db="EMBL/GenBank/DDBJ databases">
        <authorList>
            <person name="Chiriac C."/>
            <person name="Salcher M."/>
            <person name="Ghai R."/>
            <person name="Kavagutti S V."/>
        </authorList>
    </citation>
    <scope>NUCLEOTIDE SEQUENCE</scope>
</reference>
<dbReference type="AlphaFoldDB" id="A0A6J7GX61"/>
<dbReference type="PANTHER" id="PTHR43540">
    <property type="entry name" value="PEROXYUREIDOACRYLATE/UREIDOACRYLATE AMIDOHYDROLASE-RELATED"/>
    <property type="match status" value="1"/>
</dbReference>
<dbReference type="InterPro" id="IPR036380">
    <property type="entry name" value="Isochorismatase-like_sf"/>
</dbReference>
<dbReference type="Gene3D" id="3.40.50.850">
    <property type="entry name" value="Isochorismatase-like"/>
    <property type="match status" value="1"/>
</dbReference>